<evidence type="ECO:0000313" key="3">
    <source>
        <dbReference type="EMBL" id="KRZ24727.1"/>
    </source>
</evidence>
<evidence type="ECO:0000313" key="2">
    <source>
        <dbReference type="EMBL" id="KRY68225.1"/>
    </source>
</evidence>
<dbReference type="Proteomes" id="UP000054805">
    <property type="component" value="Unassembled WGS sequence"/>
</dbReference>
<accession>A0A0V1E3Z6</accession>
<dbReference type="AlphaFoldDB" id="A0A0V1E3Z6"/>
<evidence type="ECO:0000313" key="1">
    <source>
        <dbReference type="EMBL" id="KRY67592.1"/>
    </source>
</evidence>
<evidence type="ECO:0000313" key="6">
    <source>
        <dbReference type="Proteomes" id="UP000054805"/>
    </source>
</evidence>
<dbReference type="EMBL" id="JYDS01000115">
    <property type="protein sequence ID" value="KRZ24727.1"/>
    <property type="molecule type" value="Genomic_DNA"/>
</dbReference>
<comment type="caution">
    <text evidence="2">The sequence shown here is derived from an EMBL/GenBank/DDBJ whole genome shotgun (WGS) entry which is preliminary data.</text>
</comment>
<dbReference type="EMBL" id="JYDR01000117">
    <property type="protein sequence ID" value="KRY68225.1"/>
    <property type="molecule type" value="Genomic_DNA"/>
</dbReference>
<reference evidence="5 6" key="1">
    <citation type="submission" date="2015-01" db="EMBL/GenBank/DDBJ databases">
        <title>Evolution of Trichinella species and genotypes.</title>
        <authorList>
            <person name="Korhonen P.K."/>
            <person name="Edoardo P."/>
            <person name="Giuseppe L.R."/>
            <person name="Gasser R.B."/>
        </authorList>
    </citation>
    <scope>NUCLEOTIDE SEQUENCE [LARGE SCALE GENOMIC DNA]</scope>
    <source>
        <strain evidence="2">ISS13</strain>
        <strain evidence="4">ISS176</strain>
        <strain evidence="3">ISS588</strain>
    </source>
</reference>
<evidence type="ECO:0000313" key="5">
    <source>
        <dbReference type="Proteomes" id="UP000054632"/>
    </source>
</evidence>
<evidence type="ECO:0000313" key="4">
    <source>
        <dbReference type="EMBL" id="KRZ30432.1"/>
    </source>
</evidence>
<protein>
    <submittedName>
        <fullName evidence="2">Uncharacterized protein</fullName>
    </submittedName>
</protein>
<organism evidence="2 5">
    <name type="scientific">Trichinella pseudospiralis</name>
    <name type="common">Parasitic roundworm</name>
    <dbReference type="NCBI Taxonomy" id="6337"/>
    <lineage>
        <taxon>Eukaryota</taxon>
        <taxon>Metazoa</taxon>
        <taxon>Ecdysozoa</taxon>
        <taxon>Nematoda</taxon>
        <taxon>Enoplea</taxon>
        <taxon>Dorylaimia</taxon>
        <taxon>Trichinellida</taxon>
        <taxon>Trichinellidae</taxon>
        <taxon>Trichinella</taxon>
    </lineage>
</organism>
<name>A0A0V1E3Z6_TRIPS</name>
<dbReference type="EMBL" id="JYDR01000132">
    <property type="protein sequence ID" value="KRY67592.1"/>
    <property type="molecule type" value="Genomic_DNA"/>
</dbReference>
<dbReference type="EMBL" id="JYDV01000129">
    <property type="protein sequence ID" value="KRZ30432.1"/>
    <property type="molecule type" value="Genomic_DNA"/>
</dbReference>
<sequence length="60" mass="6956">MDVNDEKTAYVCLIRDCSLARYPHWDQNQSDLSTEGPLYKYSQMKSALITALRLTTNISW</sequence>
<dbReference type="Proteomes" id="UP000054632">
    <property type="component" value="Unassembled WGS sequence"/>
</dbReference>
<proteinExistence type="predicted"/>
<dbReference type="Proteomes" id="UP000054826">
    <property type="component" value="Unassembled WGS sequence"/>
</dbReference>
<gene>
    <name evidence="1" type="ORF">T4A_14400</name>
    <name evidence="2" type="ORF">T4A_3697</name>
    <name evidence="3" type="ORF">T4B_6874</name>
    <name evidence="4" type="ORF">T4C_7096</name>
</gene>
<keyword evidence="6" id="KW-1185">Reference proteome</keyword>